<keyword evidence="3 5" id="KW-1133">Transmembrane helix</keyword>
<keyword evidence="4 5" id="KW-0472">Membrane</keyword>
<sequence length="590" mass="65048">MLRSCFLLSPLWVVIAMCGMVPFVVAPHSYPLPTFYAEFAAGICWIALAVVVLALTWRNKARLPAIALAPFALVGVLFAQLLIAPPLNPSYSLEATVFLLAAAAACGLGARCRNLPGVLEAFAIGLVLGGLATVAVELLQLFRVQGLPIAFFSILPAGTDRRMWGNINQPNLLASYLAFGIAASGFLAHRCRHARIPLALIAVIFLLGMSLAFSRTAWLHIVVLGTLAGAIWTLEQRGWRRWVKACVPALVLLVTYQLCNWLVAYANIRWHLDLPTSMGERINEGVGPRAVLWQHAWHMFVVHPWLGGGWGDYAWNQYLQTDQLGRAVMATNAHNIVLDQLAKLGVLGLLAVALPFLGFVWNLRKRRATPGMAFLLGTILVMGAHSMLEFPLHYLFFLLPFAFALGYLDERSLPAPSSSMAWTLTAVLSVGAAALMSHLWGDYRAVERLNYAPDGPAAEWARYQQHGSTLLLPYEQLVISINLRVAPDMASSLLKMGLQAAQFYPVGSTVQRYALGLAYQGKTDEAVLQIRRLRDEYWYETDYVPQIGLLIQLCSRKNDTLAAFCTRLKSEKLLVEPGAETQTRPVQMSK</sequence>
<dbReference type="HOGENOM" id="CLU_031791_1_0_4"/>
<feature type="transmembrane region" description="Helical" evidence="5">
    <location>
        <begin position="218"/>
        <end position="234"/>
    </location>
</feature>
<accession>C6BCQ9</accession>
<dbReference type="InterPro" id="IPR051533">
    <property type="entry name" value="WaaL-like"/>
</dbReference>
<dbReference type="KEGG" id="rpf:Rpic12D_0464"/>
<feature type="domain" description="Virulence factor membrane-bound polymerase C-terminal" evidence="7">
    <location>
        <begin position="374"/>
        <end position="537"/>
    </location>
</feature>
<dbReference type="InterPro" id="IPR007016">
    <property type="entry name" value="O-antigen_ligase-rel_domated"/>
</dbReference>
<dbReference type="Pfam" id="PF11846">
    <property type="entry name" value="Wzy_C_2"/>
    <property type="match status" value="1"/>
</dbReference>
<evidence type="ECO:0000256" key="1">
    <source>
        <dbReference type="ARBA" id="ARBA00004141"/>
    </source>
</evidence>
<evidence type="ECO:0000259" key="7">
    <source>
        <dbReference type="Pfam" id="PF11846"/>
    </source>
</evidence>
<feature type="transmembrane region" description="Helical" evidence="5">
    <location>
        <begin position="196"/>
        <end position="212"/>
    </location>
</feature>
<proteinExistence type="predicted"/>
<reference evidence="9" key="1">
    <citation type="submission" date="2009-06" db="EMBL/GenBank/DDBJ databases">
        <title>Complete sequence chromosome 1 of Ralstonia pickettii 12D.</title>
        <authorList>
            <consortium name="US DOE Joint Genome Institute"/>
            <person name="Lucas S."/>
            <person name="Copeland A."/>
            <person name="Lapidus A."/>
            <person name="Glavina del Rio T."/>
            <person name="Dalin E."/>
            <person name="Tice H."/>
            <person name="Bruce D."/>
            <person name="Goodwin L."/>
            <person name="Pitluck S."/>
            <person name="Sims D."/>
            <person name="Meincke L."/>
            <person name="Brettin T."/>
            <person name="Detter J.C."/>
            <person name="Han C."/>
            <person name="Larimer F."/>
            <person name="Land M."/>
            <person name="Hauser L."/>
            <person name="Kyrpides N."/>
            <person name="Ovchinnikova G."/>
            <person name="Marsh T."/>
            <person name="Richardson P."/>
        </authorList>
    </citation>
    <scope>NUCLEOTIDE SEQUENCE [LARGE SCALE GENOMIC DNA]</scope>
    <source>
        <strain evidence="9">12D</strain>
    </source>
</reference>
<dbReference type="PANTHER" id="PTHR37422">
    <property type="entry name" value="TEICHURONIC ACID BIOSYNTHESIS PROTEIN TUAE"/>
    <property type="match status" value="1"/>
</dbReference>
<dbReference type="InterPro" id="IPR021797">
    <property type="entry name" value="Wzy_C_2"/>
</dbReference>
<dbReference type="PANTHER" id="PTHR37422:SF21">
    <property type="entry name" value="EXOQ-LIKE PROTEIN"/>
    <property type="match status" value="1"/>
</dbReference>
<feature type="domain" description="O-antigen ligase-related" evidence="6">
    <location>
        <begin position="201"/>
        <end position="352"/>
    </location>
</feature>
<evidence type="ECO:0000256" key="5">
    <source>
        <dbReference type="SAM" id="Phobius"/>
    </source>
</evidence>
<feature type="transmembrane region" description="Helical" evidence="5">
    <location>
        <begin position="90"/>
        <end position="110"/>
    </location>
</feature>
<feature type="transmembrane region" description="Helical" evidence="5">
    <location>
        <begin position="172"/>
        <end position="189"/>
    </location>
</feature>
<evidence type="ECO:0000256" key="3">
    <source>
        <dbReference type="ARBA" id="ARBA00022989"/>
    </source>
</evidence>
<keyword evidence="2 5" id="KW-0812">Transmembrane</keyword>
<evidence type="ECO:0000259" key="6">
    <source>
        <dbReference type="Pfam" id="PF04932"/>
    </source>
</evidence>
<feature type="transmembrane region" description="Helical" evidence="5">
    <location>
        <begin position="63"/>
        <end position="84"/>
    </location>
</feature>
<comment type="subcellular location">
    <subcellularLocation>
        <location evidence="1">Membrane</location>
        <topology evidence="1">Multi-pass membrane protein</topology>
    </subcellularLocation>
</comment>
<feature type="transmembrane region" description="Helical" evidence="5">
    <location>
        <begin position="246"/>
        <end position="268"/>
    </location>
</feature>
<name>C6BCQ9_RALP1</name>
<gene>
    <name evidence="9" type="ordered locus">Rpic12D_0464</name>
</gene>
<feature type="transmembrane region" description="Helical" evidence="5">
    <location>
        <begin position="122"/>
        <end position="142"/>
    </location>
</feature>
<dbReference type="InterPro" id="IPR031726">
    <property type="entry name" value="PglL_A"/>
</dbReference>
<feature type="domain" description="Protein glycosylation ligase" evidence="8">
    <location>
        <begin position="164"/>
        <end position="187"/>
    </location>
</feature>
<evidence type="ECO:0000256" key="2">
    <source>
        <dbReference type="ARBA" id="ARBA00022692"/>
    </source>
</evidence>
<feature type="transmembrane region" description="Helical" evidence="5">
    <location>
        <begin position="341"/>
        <end position="361"/>
    </location>
</feature>
<feature type="transmembrane region" description="Helical" evidence="5">
    <location>
        <begin position="37"/>
        <end position="56"/>
    </location>
</feature>
<feature type="transmembrane region" description="Helical" evidence="5">
    <location>
        <begin position="420"/>
        <end position="440"/>
    </location>
</feature>
<dbReference type="Pfam" id="PF04932">
    <property type="entry name" value="Wzy_C"/>
    <property type="match status" value="1"/>
</dbReference>
<organism evidence="9">
    <name type="scientific">Ralstonia pickettii (strain 12D)</name>
    <dbReference type="NCBI Taxonomy" id="428406"/>
    <lineage>
        <taxon>Bacteria</taxon>
        <taxon>Pseudomonadati</taxon>
        <taxon>Pseudomonadota</taxon>
        <taxon>Betaproteobacteria</taxon>
        <taxon>Burkholderiales</taxon>
        <taxon>Burkholderiaceae</taxon>
        <taxon>Ralstonia</taxon>
    </lineage>
</organism>
<dbReference type="GO" id="GO:0016020">
    <property type="term" value="C:membrane"/>
    <property type="evidence" value="ECO:0007669"/>
    <property type="project" value="UniProtKB-SubCell"/>
</dbReference>
<evidence type="ECO:0000259" key="8">
    <source>
        <dbReference type="Pfam" id="PF15864"/>
    </source>
</evidence>
<dbReference type="Pfam" id="PF15864">
    <property type="entry name" value="PglL_A"/>
    <property type="match status" value="1"/>
</dbReference>
<evidence type="ECO:0000256" key="4">
    <source>
        <dbReference type="ARBA" id="ARBA00023136"/>
    </source>
</evidence>
<evidence type="ECO:0000313" key="9">
    <source>
        <dbReference type="EMBL" id="ACS61770.1"/>
    </source>
</evidence>
<protein>
    <submittedName>
        <fullName evidence="9">O-antigen polymerase</fullName>
    </submittedName>
</protein>
<dbReference type="EMBL" id="CP001644">
    <property type="protein sequence ID" value="ACS61770.1"/>
    <property type="molecule type" value="Genomic_DNA"/>
</dbReference>
<dbReference type="AlphaFoldDB" id="C6BCQ9"/>
<dbReference type="STRING" id="428406.Rpic12D_0464"/>